<accession>A0A1G2GT38</accession>
<feature type="domain" description="Bacterial repeat" evidence="1">
    <location>
        <begin position="141"/>
        <end position="200"/>
    </location>
</feature>
<gene>
    <name evidence="2" type="ORF">A3B25_00775</name>
</gene>
<name>A0A1G2GT38_9BACT</name>
<evidence type="ECO:0000313" key="3">
    <source>
        <dbReference type="Proteomes" id="UP000179106"/>
    </source>
</evidence>
<evidence type="ECO:0000259" key="1">
    <source>
        <dbReference type="Pfam" id="PF18998"/>
    </source>
</evidence>
<evidence type="ECO:0000313" key="2">
    <source>
        <dbReference type="EMBL" id="OGZ52978.1"/>
    </source>
</evidence>
<feature type="domain" description="Bacterial repeat" evidence="1">
    <location>
        <begin position="382"/>
        <end position="448"/>
    </location>
</feature>
<dbReference type="Pfam" id="PF18998">
    <property type="entry name" value="Flg_new_2"/>
    <property type="match status" value="6"/>
</dbReference>
<dbReference type="EMBL" id="MHNW01000035">
    <property type="protein sequence ID" value="OGZ52978.1"/>
    <property type="molecule type" value="Genomic_DNA"/>
</dbReference>
<feature type="domain" description="Bacterial repeat" evidence="1">
    <location>
        <begin position="42"/>
        <end position="117"/>
    </location>
</feature>
<feature type="domain" description="Bacterial repeat" evidence="1">
    <location>
        <begin position="203"/>
        <end position="282"/>
    </location>
</feature>
<sequence length="885" mass="90175">MFRKERKPAYVKTFVAFLLLPLIVVAAFLFFKPLSSLGQASYTISVSNAGGGSVASSPSGISCGVDCSEPYAYGTNVVLTASPSASFTGWTNCPAPSGNTCTINVNGNLAVTATFSALYTISVANAGGGSVISNPPGISCGAGGTDCSESYPYGRNVRLNPAPVFGYGFTGWTNCPAVSNNDVCIIDVNGNLAVTATFSAFYTISVTNAGGGSVISSPVGISCGAGGTDCSEPYAYGTNVVLTAAPVFGYTFTGWNGTCPGTTNPCNLTVNANVNTQANFAVVTYPLNITVSGSGTTLCSVNNGAYGPCPASVTGGSSVRIQATPSANFVFTGWNGTCPGTTNPCNLTVNANVNTQANFAAVLTVIKSPPIGAGTITGGGINCGAGAGCTASYTLGSNVVLTAAANLGYVLHGWIVSGPTAGAGCAGNTGTCTIRMTAPGTVTATFKLILNVARLPANRGAITSNPPPNPPGISCGTDCSESYSVNANVILTATPVLNFTLSRWLVSGPTAGADCAGVTGTCTVRMTAPGLVTAYFVSKFSPIDGWAGGWSTDSAGTNPYIDTNPAGPGRIALINTTSTPRDSGGGVMVSSPQNYGLTFYLEDAQTNTGFLEGYIWSSSFGWIEFRNTGAWCYPGKSPCGATVDSLGNVHGWARIVSLEQAGGSAIGLGGEGDGAHVGKAWIKVAHAQNNSCGNAGGWSPNDCYRGWIKLGSEVGDPVSYGLNIKNAPGAVDDGALSGYAWSNEFGWFRFAGSMERVRVGSNTAFCNLDATQPPPVPKVVGVVPSAQTSLTWSCRYTDDDCRLSASTDAPPYVPPIVRTSTNLMVGPTTKTFTQDTAYTISCTGAPGTPQAGNQVSDSDTVTLNVQQPSTQPRIIECNPGSPNCK</sequence>
<comment type="caution">
    <text evidence="2">The sequence shown here is derived from an EMBL/GenBank/DDBJ whole genome shotgun (WGS) entry which is preliminary data.</text>
</comment>
<dbReference type="STRING" id="1802126.A3B25_00775"/>
<dbReference type="AlphaFoldDB" id="A0A1G2GT38"/>
<organism evidence="2 3">
    <name type="scientific">Candidatus Ryanbacteria bacterium RIFCSPLOWO2_01_FULL_48_26</name>
    <dbReference type="NCBI Taxonomy" id="1802126"/>
    <lineage>
        <taxon>Bacteria</taxon>
        <taxon>Candidatus Ryaniibacteriota</taxon>
    </lineage>
</organism>
<protein>
    <recommendedName>
        <fullName evidence="1">Bacterial repeat domain-containing protein</fullName>
    </recommendedName>
</protein>
<dbReference type="InterPro" id="IPR044060">
    <property type="entry name" value="Bacterial_rp_domain"/>
</dbReference>
<feature type="domain" description="Bacterial repeat" evidence="1">
    <location>
        <begin position="301"/>
        <end position="361"/>
    </location>
</feature>
<dbReference type="Proteomes" id="UP000179106">
    <property type="component" value="Unassembled WGS sequence"/>
</dbReference>
<feature type="domain" description="Bacterial repeat" evidence="1">
    <location>
        <begin position="478"/>
        <end position="538"/>
    </location>
</feature>
<proteinExistence type="predicted"/>
<reference evidence="2 3" key="1">
    <citation type="journal article" date="2016" name="Nat. Commun.">
        <title>Thousands of microbial genomes shed light on interconnected biogeochemical processes in an aquifer system.</title>
        <authorList>
            <person name="Anantharaman K."/>
            <person name="Brown C.T."/>
            <person name="Hug L.A."/>
            <person name="Sharon I."/>
            <person name="Castelle C.J."/>
            <person name="Probst A.J."/>
            <person name="Thomas B.C."/>
            <person name="Singh A."/>
            <person name="Wilkins M.J."/>
            <person name="Karaoz U."/>
            <person name="Brodie E.L."/>
            <person name="Williams K.H."/>
            <person name="Hubbard S.S."/>
            <person name="Banfield J.F."/>
        </authorList>
    </citation>
    <scope>NUCLEOTIDE SEQUENCE [LARGE SCALE GENOMIC DNA]</scope>
</reference>